<reference evidence="3" key="1">
    <citation type="submission" date="2023-06" db="EMBL/GenBank/DDBJ databases">
        <title>Genome-scale phylogeny and comparative genomics of the fungal order Sordariales.</title>
        <authorList>
            <consortium name="Lawrence Berkeley National Laboratory"/>
            <person name="Hensen N."/>
            <person name="Bonometti L."/>
            <person name="Westerberg I."/>
            <person name="Brannstrom I.O."/>
            <person name="Guillou S."/>
            <person name="Cros-Aarteil S."/>
            <person name="Calhoun S."/>
            <person name="Haridas S."/>
            <person name="Kuo A."/>
            <person name="Mondo S."/>
            <person name="Pangilinan J."/>
            <person name="Riley R."/>
            <person name="LaButti K."/>
            <person name="Andreopoulos B."/>
            <person name="Lipzen A."/>
            <person name="Chen C."/>
            <person name="Yanf M."/>
            <person name="Daum C."/>
            <person name="Ng V."/>
            <person name="Clum A."/>
            <person name="Steindorff A."/>
            <person name="Ohm R."/>
            <person name="Martin F."/>
            <person name="Silar P."/>
            <person name="Natvig D."/>
            <person name="Lalanne C."/>
            <person name="Gautier V."/>
            <person name="Ament-velasquez S.L."/>
            <person name="Kruys A."/>
            <person name="Hutchinson M.I."/>
            <person name="Powell A.J."/>
            <person name="Barry K."/>
            <person name="Miller A.N."/>
            <person name="Grigoriev I.V."/>
            <person name="Debuchy R."/>
            <person name="Gladieux P."/>
            <person name="Thoren M.H."/>
            <person name="Johannesson H."/>
        </authorList>
    </citation>
    <scope>NUCLEOTIDE SEQUENCE</scope>
    <source>
        <strain evidence="3">SMH2392-1A</strain>
    </source>
</reference>
<organism evidence="3 4">
    <name type="scientific">Lasiosphaeria miniovina</name>
    <dbReference type="NCBI Taxonomy" id="1954250"/>
    <lineage>
        <taxon>Eukaryota</taxon>
        <taxon>Fungi</taxon>
        <taxon>Dikarya</taxon>
        <taxon>Ascomycota</taxon>
        <taxon>Pezizomycotina</taxon>
        <taxon>Sordariomycetes</taxon>
        <taxon>Sordariomycetidae</taxon>
        <taxon>Sordariales</taxon>
        <taxon>Lasiosphaeriaceae</taxon>
        <taxon>Lasiosphaeria</taxon>
    </lineage>
</organism>
<feature type="region of interest" description="Disordered" evidence="1">
    <location>
        <begin position="70"/>
        <end position="124"/>
    </location>
</feature>
<dbReference type="RefSeq" id="XP_060303539.1">
    <property type="nucleotide sequence ID" value="XM_060439246.1"/>
</dbReference>
<dbReference type="GeneID" id="85322516"/>
<evidence type="ECO:0000313" key="4">
    <source>
        <dbReference type="Proteomes" id="UP001172101"/>
    </source>
</evidence>
<feature type="signal peptide" evidence="2">
    <location>
        <begin position="1"/>
        <end position="21"/>
    </location>
</feature>
<protein>
    <recommendedName>
        <fullName evidence="5">Secreted protein</fullName>
    </recommendedName>
</protein>
<evidence type="ECO:0008006" key="5">
    <source>
        <dbReference type="Google" id="ProtNLM"/>
    </source>
</evidence>
<dbReference type="Proteomes" id="UP001172101">
    <property type="component" value="Unassembled WGS sequence"/>
</dbReference>
<comment type="caution">
    <text evidence="3">The sequence shown here is derived from an EMBL/GenBank/DDBJ whole genome shotgun (WGS) entry which is preliminary data.</text>
</comment>
<evidence type="ECO:0000256" key="2">
    <source>
        <dbReference type="SAM" id="SignalP"/>
    </source>
</evidence>
<dbReference type="EMBL" id="JAUIRO010000001">
    <property type="protein sequence ID" value="KAK0734662.1"/>
    <property type="molecule type" value="Genomic_DNA"/>
</dbReference>
<evidence type="ECO:0000256" key="1">
    <source>
        <dbReference type="SAM" id="MobiDB-lite"/>
    </source>
</evidence>
<dbReference type="AlphaFoldDB" id="A0AA40EDT0"/>
<keyword evidence="4" id="KW-1185">Reference proteome</keyword>
<gene>
    <name evidence="3" type="ORF">B0T26DRAFT_670925</name>
</gene>
<sequence>MPPSWIAIMPVAGLFPWLSSGSAPAQVLSVWPNLVAEAQRWWCSSGSWAVIGKATASGERNGAVGAVAAARNASRVRRQSASPTVPRGPAARQPAWLSDFAPKPSGSSTAPSSIAGKASRIDRD</sequence>
<proteinExistence type="predicted"/>
<keyword evidence="2" id="KW-0732">Signal</keyword>
<feature type="chain" id="PRO_5041426848" description="Secreted protein" evidence="2">
    <location>
        <begin position="22"/>
        <end position="124"/>
    </location>
</feature>
<evidence type="ECO:0000313" key="3">
    <source>
        <dbReference type="EMBL" id="KAK0734662.1"/>
    </source>
</evidence>
<name>A0AA40EDT0_9PEZI</name>
<accession>A0AA40EDT0</accession>